<dbReference type="Proteomes" id="UP000269591">
    <property type="component" value="Unassembled WGS sequence"/>
</dbReference>
<dbReference type="InterPro" id="IPR013752">
    <property type="entry name" value="KPA_reductase"/>
</dbReference>
<gene>
    <name evidence="7" type="ORF">DMP06_09015</name>
</gene>
<dbReference type="GO" id="GO:0015940">
    <property type="term" value="P:pantothenate biosynthetic process"/>
    <property type="evidence" value="ECO:0007669"/>
    <property type="project" value="UniProtKB-UniPathway"/>
</dbReference>
<evidence type="ECO:0000256" key="2">
    <source>
        <dbReference type="ARBA" id="ARBA00022857"/>
    </source>
</evidence>
<accession>A0A3N0AVL6</accession>
<keyword evidence="3 4" id="KW-0560">Oxidoreductase</keyword>
<evidence type="ECO:0000259" key="5">
    <source>
        <dbReference type="Pfam" id="PF02558"/>
    </source>
</evidence>
<dbReference type="EC" id="1.1.1.169" evidence="4"/>
<dbReference type="GO" id="GO:0005737">
    <property type="term" value="C:cytoplasm"/>
    <property type="evidence" value="ECO:0007669"/>
    <property type="project" value="TreeGrafter"/>
</dbReference>
<dbReference type="UniPathway" id="UPA00028">
    <property type="reaction ID" value="UER00004"/>
</dbReference>
<dbReference type="InterPro" id="IPR013332">
    <property type="entry name" value="KPR_N"/>
</dbReference>
<dbReference type="NCBIfam" id="TIGR00745">
    <property type="entry name" value="apbA_panE"/>
    <property type="match status" value="1"/>
</dbReference>
<reference evidence="8" key="1">
    <citation type="submission" date="2018-05" db="EMBL/GenBank/DDBJ databases">
        <title>Genome Sequencing of selected type strains of the family Eggerthellaceae.</title>
        <authorList>
            <person name="Danylec N."/>
            <person name="Stoll D.A."/>
            <person name="Doetsch A."/>
            <person name="Huch M."/>
        </authorList>
    </citation>
    <scope>NUCLEOTIDE SEQUENCE [LARGE SCALE GENOMIC DNA]</scope>
    <source>
        <strain evidence="8">DSM 24851</strain>
    </source>
</reference>
<dbReference type="SUPFAM" id="SSF48179">
    <property type="entry name" value="6-phosphogluconate dehydrogenase C-terminal domain-like"/>
    <property type="match status" value="1"/>
</dbReference>
<dbReference type="EMBL" id="QIBX01000018">
    <property type="protein sequence ID" value="RNL38396.1"/>
    <property type="molecule type" value="Genomic_DNA"/>
</dbReference>
<dbReference type="RefSeq" id="WP_123209411.1">
    <property type="nucleotide sequence ID" value="NZ_JBHTHO010000049.1"/>
</dbReference>
<dbReference type="InterPro" id="IPR013328">
    <property type="entry name" value="6PGD_dom2"/>
</dbReference>
<dbReference type="InterPro" id="IPR051402">
    <property type="entry name" value="KPR-Related"/>
</dbReference>
<dbReference type="InterPro" id="IPR036291">
    <property type="entry name" value="NAD(P)-bd_dom_sf"/>
</dbReference>
<comment type="similarity">
    <text evidence="1 4">Belongs to the ketopantoate reductase family.</text>
</comment>
<dbReference type="InterPro" id="IPR008927">
    <property type="entry name" value="6-PGluconate_DH-like_C_sf"/>
</dbReference>
<dbReference type="Pfam" id="PF02558">
    <property type="entry name" value="ApbA"/>
    <property type="match status" value="1"/>
</dbReference>
<dbReference type="OrthoDB" id="9796561at2"/>
<keyword evidence="4" id="KW-0566">Pantothenate biosynthesis</keyword>
<evidence type="ECO:0000256" key="4">
    <source>
        <dbReference type="RuleBase" id="RU362068"/>
    </source>
</evidence>
<dbReference type="Gene3D" id="3.40.50.720">
    <property type="entry name" value="NAD(P)-binding Rossmann-like Domain"/>
    <property type="match status" value="1"/>
</dbReference>
<keyword evidence="8" id="KW-1185">Reference proteome</keyword>
<evidence type="ECO:0000256" key="3">
    <source>
        <dbReference type="ARBA" id="ARBA00023002"/>
    </source>
</evidence>
<evidence type="ECO:0000313" key="7">
    <source>
        <dbReference type="EMBL" id="RNL38396.1"/>
    </source>
</evidence>
<organism evidence="7 8">
    <name type="scientific">Slackia equolifaciens</name>
    <dbReference type="NCBI Taxonomy" id="498718"/>
    <lineage>
        <taxon>Bacteria</taxon>
        <taxon>Bacillati</taxon>
        <taxon>Actinomycetota</taxon>
        <taxon>Coriobacteriia</taxon>
        <taxon>Eggerthellales</taxon>
        <taxon>Eggerthellaceae</taxon>
        <taxon>Slackia</taxon>
    </lineage>
</organism>
<dbReference type="AlphaFoldDB" id="A0A3N0AVL6"/>
<sequence length="306" mass="32647">MSIKKVAIIGKGAVGLLYGSIIERSMGPDAVEFVMDDARYERRKGDAVTVNGSPCGIATLPASKAEPVDLVILAVKATGLDGAIATMERLAGPKTRIISLLNGVTSEERIAARFGWENTVLSVAQGMDAVFIGGALTFTHAGEIRFGAAQGTTPGVVEDIEAFLSRAGIAHTVEQDIRHRMWTKLMLNVGINQTCMAYGGTYGTASEQGSEQNRCFVAAMREALAVAHAEGVNVTEADLAQMAALIASLDPQGMPSMAQDRINRKPTEVEEFSGTIIRLADAHGILVPQNRWLYKRIREIEAGYAG</sequence>
<feature type="domain" description="Ketopantoate reductase N-terminal" evidence="5">
    <location>
        <begin position="6"/>
        <end position="148"/>
    </location>
</feature>
<dbReference type="SUPFAM" id="SSF51735">
    <property type="entry name" value="NAD(P)-binding Rossmann-fold domains"/>
    <property type="match status" value="1"/>
</dbReference>
<comment type="caution">
    <text evidence="7">The sequence shown here is derived from an EMBL/GenBank/DDBJ whole genome shotgun (WGS) entry which is preliminary data.</text>
</comment>
<dbReference type="GO" id="GO:0008677">
    <property type="term" value="F:2-dehydropantoate 2-reductase activity"/>
    <property type="evidence" value="ECO:0007669"/>
    <property type="project" value="UniProtKB-EC"/>
</dbReference>
<comment type="catalytic activity">
    <reaction evidence="4">
        <text>(R)-pantoate + NADP(+) = 2-dehydropantoate + NADPH + H(+)</text>
        <dbReference type="Rhea" id="RHEA:16233"/>
        <dbReference type="ChEBI" id="CHEBI:11561"/>
        <dbReference type="ChEBI" id="CHEBI:15378"/>
        <dbReference type="ChEBI" id="CHEBI:15980"/>
        <dbReference type="ChEBI" id="CHEBI:57783"/>
        <dbReference type="ChEBI" id="CHEBI:58349"/>
        <dbReference type="EC" id="1.1.1.169"/>
    </reaction>
</comment>
<keyword evidence="2 4" id="KW-0521">NADP</keyword>
<comment type="pathway">
    <text evidence="4">Cofactor biosynthesis; (R)-pantothenate biosynthesis; (R)-pantoate from 3-methyl-2-oxobutanoate: step 2/2.</text>
</comment>
<dbReference type="PANTHER" id="PTHR21708">
    <property type="entry name" value="PROBABLE 2-DEHYDROPANTOATE 2-REDUCTASE"/>
    <property type="match status" value="1"/>
</dbReference>
<evidence type="ECO:0000259" key="6">
    <source>
        <dbReference type="Pfam" id="PF08546"/>
    </source>
</evidence>
<dbReference type="InterPro" id="IPR003710">
    <property type="entry name" value="ApbA"/>
</dbReference>
<dbReference type="PANTHER" id="PTHR21708:SF26">
    <property type="entry name" value="2-DEHYDROPANTOATE 2-REDUCTASE"/>
    <property type="match status" value="1"/>
</dbReference>
<dbReference type="Pfam" id="PF08546">
    <property type="entry name" value="ApbA_C"/>
    <property type="match status" value="1"/>
</dbReference>
<protein>
    <recommendedName>
        <fullName evidence="4">2-dehydropantoate 2-reductase</fullName>
        <ecNumber evidence="4">1.1.1.169</ecNumber>
    </recommendedName>
    <alternativeName>
        <fullName evidence="4">Ketopantoate reductase</fullName>
    </alternativeName>
</protein>
<dbReference type="Gene3D" id="1.10.1040.10">
    <property type="entry name" value="N-(1-d-carboxylethyl)-l-norvaline Dehydrogenase, domain 2"/>
    <property type="match status" value="1"/>
</dbReference>
<feature type="domain" description="Ketopantoate reductase C-terminal" evidence="6">
    <location>
        <begin position="176"/>
        <end position="301"/>
    </location>
</feature>
<evidence type="ECO:0000313" key="8">
    <source>
        <dbReference type="Proteomes" id="UP000269591"/>
    </source>
</evidence>
<comment type="function">
    <text evidence="4">Catalyzes the NADPH-dependent reduction of ketopantoate into pantoic acid.</text>
</comment>
<evidence type="ECO:0000256" key="1">
    <source>
        <dbReference type="ARBA" id="ARBA00007870"/>
    </source>
</evidence>
<name>A0A3N0AVL6_9ACTN</name>
<proteinExistence type="inferred from homology"/>